<name>A0A081S039_PHOTE</name>
<dbReference type="PANTHER" id="PTHR33420:SF26">
    <property type="entry name" value="FIMBRIAL SUBUNIT"/>
    <property type="match status" value="1"/>
</dbReference>
<feature type="signal peptide" evidence="1">
    <location>
        <begin position="1"/>
        <end position="23"/>
    </location>
</feature>
<gene>
    <name evidence="2" type="ORF">MEG1DRAFT_01062</name>
</gene>
<dbReference type="Gene3D" id="2.60.40.1090">
    <property type="entry name" value="Fimbrial-type adhesion domain"/>
    <property type="match status" value="1"/>
</dbReference>
<keyword evidence="1" id="KW-0732">Signal</keyword>
<evidence type="ECO:0000313" key="3">
    <source>
        <dbReference type="Proteomes" id="UP000028002"/>
    </source>
</evidence>
<evidence type="ECO:0000256" key="1">
    <source>
        <dbReference type="SAM" id="SignalP"/>
    </source>
</evidence>
<sequence length="199" mass="20570">MKKILKISVVAALVLGAASAANAANNATVTITGTVSDVTCDITSGVKNGDVSLGNRKPSEFIAGKNKFNGMYIIDEYKSFTVGVSGCGGTVEAKKSLKLLVSGTTIGASTDIFNDGQGNVEGQIPNAGVALTYKVGGDGTEELLKKDSRIVLASSKDTTPKAEDFNNKSVVFKAYMASVGANPSPQNIHAPLNFSIAYE</sequence>
<dbReference type="AlphaFoldDB" id="A0A081S039"/>
<proteinExistence type="predicted"/>
<protein>
    <submittedName>
        <fullName evidence="2">P pilus assembly protein, pilin FimA</fullName>
    </submittedName>
</protein>
<dbReference type="GO" id="GO:0009289">
    <property type="term" value="C:pilus"/>
    <property type="evidence" value="ECO:0007669"/>
    <property type="project" value="InterPro"/>
</dbReference>
<dbReference type="PANTHER" id="PTHR33420">
    <property type="entry name" value="FIMBRIAL SUBUNIT ELFA-RELATED"/>
    <property type="match status" value="1"/>
</dbReference>
<accession>A0A081S039</accession>
<dbReference type="InterPro" id="IPR036937">
    <property type="entry name" value="Adhesion_dom_fimbrial_sf"/>
</dbReference>
<comment type="caution">
    <text evidence="2">The sequence shown here is derived from an EMBL/GenBank/DDBJ whole genome shotgun (WGS) entry which is preliminary data.</text>
</comment>
<dbReference type="InterPro" id="IPR050263">
    <property type="entry name" value="Bact_Fimbrial_Adh_Pro"/>
</dbReference>
<organism evidence="2 3">
    <name type="scientific">Photorhabdus temperata subsp. temperata Meg1</name>
    <dbReference type="NCBI Taxonomy" id="1393735"/>
    <lineage>
        <taxon>Bacteria</taxon>
        <taxon>Pseudomonadati</taxon>
        <taxon>Pseudomonadota</taxon>
        <taxon>Gammaproteobacteria</taxon>
        <taxon>Enterobacterales</taxon>
        <taxon>Morganellaceae</taxon>
        <taxon>Photorhabdus</taxon>
    </lineage>
</organism>
<reference evidence="2 3" key="1">
    <citation type="submission" date="2014-03" db="EMBL/GenBank/DDBJ databases">
        <title>Draft Genome of Photorhabdus temperata Meg1.</title>
        <authorList>
            <person name="Hurst S.G.IV."/>
            <person name="Morris K."/>
            <person name="Thomas K."/>
            <person name="Tisa L.S."/>
        </authorList>
    </citation>
    <scope>NUCLEOTIDE SEQUENCE [LARGE SCALE GENOMIC DNA]</scope>
    <source>
        <strain evidence="2 3">Meg1</strain>
    </source>
</reference>
<evidence type="ECO:0000313" key="2">
    <source>
        <dbReference type="EMBL" id="KER04292.1"/>
    </source>
</evidence>
<dbReference type="SUPFAM" id="SSF49401">
    <property type="entry name" value="Bacterial adhesins"/>
    <property type="match status" value="1"/>
</dbReference>
<dbReference type="RefSeq" id="WP_152552706.1">
    <property type="nucleotide sequence ID" value="NZ_CAWLUD010000010.1"/>
</dbReference>
<feature type="chain" id="PRO_5001763594" evidence="1">
    <location>
        <begin position="24"/>
        <end position="199"/>
    </location>
</feature>
<dbReference type="Proteomes" id="UP000028002">
    <property type="component" value="Unassembled WGS sequence"/>
</dbReference>
<dbReference type="EMBL" id="JGVH01000010">
    <property type="protein sequence ID" value="KER04292.1"/>
    <property type="molecule type" value="Genomic_DNA"/>
</dbReference>
<dbReference type="GO" id="GO:0043709">
    <property type="term" value="P:cell adhesion involved in single-species biofilm formation"/>
    <property type="evidence" value="ECO:0007669"/>
    <property type="project" value="TreeGrafter"/>
</dbReference>
<dbReference type="PATRIC" id="fig|1393735.3.peg.1098"/>
<dbReference type="InterPro" id="IPR008966">
    <property type="entry name" value="Adhesion_dom_sf"/>
</dbReference>